<dbReference type="Gene3D" id="3.40.50.410">
    <property type="entry name" value="von Willebrand factor, type A domain"/>
    <property type="match status" value="1"/>
</dbReference>
<evidence type="ECO:0000256" key="1">
    <source>
        <dbReference type="ARBA" id="ARBA00004123"/>
    </source>
</evidence>
<dbReference type="InterPro" id="IPR016194">
    <property type="entry name" value="SPOC-like_C_dom_sf"/>
</dbReference>
<keyword evidence="5" id="KW-0227">DNA damage</keyword>
<dbReference type="SMART" id="SM00559">
    <property type="entry name" value="Ku78"/>
    <property type="match status" value="1"/>
</dbReference>
<dbReference type="InterPro" id="IPR047087">
    <property type="entry name" value="KU70_core_dom"/>
</dbReference>
<dbReference type="Proteomes" id="UP000746747">
    <property type="component" value="Unassembled WGS sequence"/>
</dbReference>
<evidence type="ECO:0000256" key="4">
    <source>
        <dbReference type="ARBA" id="ARBA00022741"/>
    </source>
</evidence>
<dbReference type="Gene3D" id="1.10.1600.10">
    <property type="match status" value="1"/>
</dbReference>
<keyword evidence="16" id="KW-1185">Reference proteome</keyword>
<keyword evidence="8" id="KW-0067">ATP-binding</keyword>
<dbReference type="EMBL" id="CAKAEH010001030">
    <property type="protein sequence ID" value="CAG9532660.1"/>
    <property type="molecule type" value="Genomic_DNA"/>
</dbReference>
<keyword evidence="6" id="KW-0378">Hydrolase</keyword>
<dbReference type="GO" id="GO:0043564">
    <property type="term" value="C:Ku70:Ku80 complex"/>
    <property type="evidence" value="ECO:0007669"/>
    <property type="project" value="InterPro"/>
</dbReference>
<keyword evidence="10" id="KW-0233">DNA recombination</keyword>
<evidence type="ECO:0000313" key="16">
    <source>
        <dbReference type="Proteomes" id="UP000746747"/>
    </source>
</evidence>
<dbReference type="CDD" id="cd00788">
    <property type="entry name" value="KU70"/>
    <property type="match status" value="1"/>
</dbReference>
<keyword evidence="9" id="KW-0238">DNA-binding</keyword>
<reference evidence="15" key="1">
    <citation type="submission" date="2021-09" db="EMBL/GenBank/DDBJ databases">
        <authorList>
            <consortium name="Pathogen Informatics"/>
        </authorList>
    </citation>
    <scope>NUCLEOTIDE SEQUENCE</scope>
</reference>
<dbReference type="Pfam" id="PF03730">
    <property type="entry name" value="Ku_C"/>
    <property type="match status" value="1"/>
</dbReference>
<comment type="subcellular location">
    <subcellularLocation>
        <location evidence="1">Nucleus</location>
    </subcellularLocation>
</comment>
<evidence type="ECO:0000256" key="9">
    <source>
        <dbReference type="ARBA" id="ARBA00023125"/>
    </source>
</evidence>
<dbReference type="NCBIfam" id="TIGR00578">
    <property type="entry name" value="ku70"/>
    <property type="match status" value="1"/>
</dbReference>
<protein>
    <recommendedName>
        <fullName evidence="3">ATP-dependent DNA helicase 2 subunit 1</fullName>
    </recommendedName>
</protein>
<keyword evidence="12" id="KW-0539">Nucleus</keyword>
<gene>
    <name evidence="15" type="ORF">CJOHNSTONI_LOCUS2953</name>
</gene>
<dbReference type="InterPro" id="IPR005161">
    <property type="entry name" value="Ku_N"/>
</dbReference>
<name>A0A8J2Q252_9BILA</name>
<comment type="subunit">
    <text evidence="13">Heterodimer of a 70 kDa and a 80 kDa subunit.</text>
</comment>
<evidence type="ECO:0000256" key="10">
    <source>
        <dbReference type="ARBA" id="ARBA00023172"/>
    </source>
</evidence>
<dbReference type="GO" id="GO:0003684">
    <property type="term" value="F:damaged DNA binding"/>
    <property type="evidence" value="ECO:0007669"/>
    <property type="project" value="InterPro"/>
</dbReference>
<dbReference type="GO" id="GO:0006303">
    <property type="term" value="P:double-strand break repair via nonhomologous end joining"/>
    <property type="evidence" value="ECO:0007669"/>
    <property type="project" value="InterPro"/>
</dbReference>
<comment type="similarity">
    <text evidence="2">Belongs to the ku70 family.</text>
</comment>
<evidence type="ECO:0000256" key="6">
    <source>
        <dbReference type="ARBA" id="ARBA00022801"/>
    </source>
</evidence>
<evidence type="ECO:0000256" key="2">
    <source>
        <dbReference type="ARBA" id="ARBA00005240"/>
    </source>
</evidence>
<evidence type="ECO:0000256" key="8">
    <source>
        <dbReference type="ARBA" id="ARBA00022840"/>
    </source>
</evidence>
<evidence type="ECO:0000259" key="14">
    <source>
        <dbReference type="SMART" id="SM00559"/>
    </source>
</evidence>
<organism evidence="15 16">
    <name type="scientific">Cercopithifilaria johnstoni</name>
    <dbReference type="NCBI Taxonomy" id="2874296"/>
    <lineage>
        <taxon>Eukaryota</taxon>
        <taxon>Metazoa</taxon>
        <taxon>Ecdysozoa</taxon>
        <taxon>Nematoda</taxon>
        <taxon>Chromadorea</taxon>
        <taxon>Rhabditida</taxon>
        <taxon>Spirurina</taxon>
        <taxon>Spiruromorpha</taxon>
        <taxon>Filarioidea</taxon>
        <taxon>Onchocercidae</taxon>
        <taxon>Cercopithifilaria</taxon>
    </lineage>
</organism>
<proteinExistence type="inferred from homology"/>
<keyword evidence="11" id="KW-0234">DNA repair</keyword>
<sequence length="615" mass="71068">MDEDEDFMDDNDFAETSASVLADGGKKCTIFLIDASPKMFEEYENDDSQNNCAFRRSLKIIRLQMVNKAVTSTFGEYTCCILLNTQNKSHSIDHVYVMQEVEEISAERIKELDQLLKSENILLAFKDICGGHGHCDYSEVLFLCIKRVTSRTPYFRKRTVYLFTNEMNPFGTNNQHRISACKNADDLRNHDTEFLVYPLIAEDDTFVFNVLEQLDPNVEKNFENISELEKDIPKKQYAHRNIAGMDFEFGKGLKISVGIYSLLRPEKIPQPAILNAEKNEIMQRSHIYVNKETDEEVPVLDKEIIRKRQIGGEVVSLSADEIENLRRLTPPGILLLGFKPLSCLKITHHVRSSQFVYPLEKDIVGSVRMYRILYEVCMEQKKMIICRYTQKSNVPPKLVALVPQKSVIEDSFKGGFSSKFCYPGFHLVYLPFAEDKRDLSEQLTYRDGECPTASKEQIEAARKLVKRLTTSYFPEKFCNPVLQKHYKVIEALALDYDEVPEVQDQIQPYFVYDGFRKRVEKELDEFRSSLLPDNWNSEQKCTEETKKADQISSAWNTKKKKLTNESLLYLANNHLLEKVTATQLKKKATEEHIPVKSNAKKADIIDAIEKYYRSI</sequence>
<dbReference type="InterPro" id="IPR006165">
    <property type="entry name" value="Ku70"/>
</dbReference>
<keyword evidence="7" id="KW-0347">Helicase</keyword>
<dbReference type="Gene3D" id="2.40.290.10">
    <property type="match status" value="1"/>
</dbReference>
<dbReference type="GO" id="GO:0003678">
    <property type="term" value="F:DNA helicase activity"/>
    <property type="evidence" value="ECO:0007669"/>
    <property type="project" value="InterPro"/>
</dbReference>
<dbReference type="SUPFAM" id="SSF100939">
    <property type="entry name" value="SPOC domain-like"/>
    <property type="match status" value="1"/>
</dbReference>
<dbReference type="InterPro" id="IPR005160">
    <property type="entry name" value="Ku_C"/>
</dbReference>
<evidence type="ECO:0000256" key="5">
    <source>
        <dbReference type="ARBA" id="ARBA00022763"/>
    </source>
</evidence>
<dbReference type="GO" id="GO:0006310">
    <property type="term" value="P:DNA recombination"/>
    <property type="evidence" value="ECO:0007669"/>
    <property type="project" value="UniProtKB-KW"/>
</dbReference>
<feature type="domain" description="Ku" evidence="14">
    <location>
        <begin position="296"/>
        <end position="447"/>
    </location>
</feature>
<dbReference type="GO" id="GO:0042162">
    <property type="term" value="F:telomeric DNA binding"/>
    <property type="evidence" value="ECO:0007669"/>
    <property type="project" value="InterPro"/>
</dbReference>
<dbReference type="Gene3D" id="4.10.970.10">
    <property type="entry name" value="Ku70, bridge and pillars"/>
    <property type="match status" value="1"/>
</dbReference>
<evidence type="ECO:0000256" key="3">
    <source>
        <dbReference type="ARBA" id="ARBA00014630"/>
    </source>
</evidence>
<dbReference type="PANTHER" id="PTHR12604">
    <property type="entry name" value="KU AUTOANTIGEN DNA HELICASE"/>
    <property type="match status" value="1"/>
</dbReference>
<dbReference type="FunFam" id="2.40.290.10:FF:000001">
    <property type="entry name" value="X-ray repair cross complementing 6"/>
    <property type="match status" value="1"/>
</dbReference>
<dbReference type="GO" id="GO:0000723">
    <property type="term" value="P:telomere maintenance"/>
    <property type="evidence" value="ECO:0007669"/>
    <property type="project" value="InterPro"/>
</dbReference>
<dbReference type="GO" id="GO:0016787">
    <property type="term" value="F:hydrolase activity"/>
    <property type="evidence" value="ECO:0007669"/>
    <property type="project" value="UniProtKB-KW"/>
</dbReference>
<dbReference type="InterPro" id="IPR006164">
    <property type="entry name" value="DNA_bd_Ku70/Ku80"/>
</dbReference>
<dbReference type="Pfam" id="PF03731">
    <property type="entry name" value="Ku_N"/>
    <property type="match status" value="1"/>
</dbReference>
<comment type="caution">
    <text evidence="15">The sequence shown here is derived from an EMBL/GenBank/DDBJ whole genome shotgun (WGS) entry which is preliminary data.</text>
</comment>
<dbReference type="SUPFAM" id="SSF53300">
    <property type="entry name" value="vWA-like"/>
    <property type="match status" value="1"/>
</dbReference>
<dbReference type="PIRSF" id="PIRSF003033">
    <property type="entry name" value="Ku70"/>
    <property type="match status" value="1"/>
</dbReference>
<keyword evidence="4" id="KW-0547">Nucleotide-binding</keyword>
<dbReference type="GO" id="GO:0005524">
    <property type="term" value="F:ATP binding"/>
    <property type="evidence" value="ECO:0007669"/>
    <property type="project" value="UniProtKB-KW"/>
</dbReference>
<dbReference type="PANTHER" id="PTHR12604:SF2">
    <property type="entry name" value="X-RAY REPAIR CROSS-COMPLEMENTING PROTEIN 6"/>
    <property type="match status" value="1"/>
</dbReference>
<dbReference type="AlphaFoldDB" id="A0A8J2Q252"/>
<evidence type="ECO:0000256" key="12">
    <source>
        <dbReference type="ARBA" id="ARBA00023242"/>
    </source>
</evidence>
<accession>A0A8J2Q252</accession>
<dbReference type="GO" id="GO:0003690">
    <property type="term" value="F:double-stranded DNA binding"/>
    <property type="evidence" value="ECO:0007669"/>
    <property type="project" value="TreeGrafter"/>
</dbReference>
<evidence type="ECO:0000313" key="15">
    <source>
        <dbReference type="EMBL" id="CAG9532660.1"/>
    </source>
</evidence>
<dbReference type="Pfam" id="PF02735">
    <property type="entry name" value="Ku"/>
    <property type="match status" value="1"/>
</dbReference>
<evidence type="ECO:0000256" key="13">
    <source>
        <dbReference type="ARBA" id="ARBA00065167"/>
    </source>
</evidence>
<dbReference type="OrthoDB" id="3249161at2759"/>
<evidence type="ECO:0000256" key="11">
    <source>
        <dbReference type="ARBA" id="ARBA00023204"/>
    </source>
</evidence>
<dbReference type="InterPro" id="IPR036465">
    <property type="entry name" value="vWFA_dom_sf"/>
</dbReference>
<dbReference type="InterPro" id="IPR027388">
    <property type="entry name" value="Ku70_bridge/pillars_dom_sf"/>
</dbReference>
<evidence type="ECO:0000256" key="7">
    <source>
        <dbReference type="ARBA" id="ARBA00022806"/>
    </source>
</evidence>